<dbReference type="EMBL" id="JAAXOQ010000002">
    <property type="protein sequence ID" value="NKY17273.1"/>
    <property type="molecule type" value="Genomic_DNA"/>
</dbReference>
<dbReference type="InterPro" id="IPR014729">
    <property type="entry name" value="Rossmann-like_a/b/a_fold"/>
</dbReference>
<dbReference type="Gene3D" id="3.40.50.620">
    <property type="entry name" value="HUPs"/>
    <property type="match status" value="2"/>
</dbReference>
<dbReference type="SUPFAM" id="SSF52402">
    <property type="entry name" value="Adenine nucleotide alpha hydrolases-like"/>
    <property type="match status" value="2"/>
</dbReference>
<dbReference type="PRINTS" id="PR01438">
    <property type="entry name" value="UNVRSLSTRESS"/>
</dbReference>
<keyword evidence="4" id="KW-1185">Reference proteome</keyword>
<proteinExistence type="inferred from homology"/>
<evidence type="ECO:0000259" key="2">
    <source>
        <dbReference type="Pfam" id="PF00582"/>
    </source>
</evidence>
<feature type="domain" description="UspA" evidence="2">
    <location>
        <begin position="2"/>
        <end position="135"/>
    </location>
</feature>
<protein>
    <submittedName>
        <fullName evidence="3">Universal stress protein</fullName>
    </submittedName>
</protein>
<comment type="similarity">
    <text evidence="1">Belongs to the universal stress protein A family.</text>
</comment>
<evidence type="ECO:0000256" key="1">
    <source>
        <dbReference type="ARBA" id="ARBA00008791"/>
    </source>
</evidence>
<dbReference type="AlphaFoldDB" id="A0A846WW90"/>
<dbReference type="Pfam" id="PF00582">
    <property type="entry name" value="Usp"/>
    <property type="match status" value="2"/>
</dbReference>
<dbReference type="InterPro" id="IPR006016">
    <property type="entry name" value="UspA"/>
</dbReference>
<evidence type="ECO:0000313" key="3">
    <source>
        <dbReference type="EMBL" id="NKY17273.1"/>
    </source>
</evidence>
<accession>A0A846WW90</accession>
<dbReference type="InterPro" id="IPR006015">
    <property type="entry name" value="Universal_stress_UspA"/>
</dbReference>
<dbReference type="PANTHER" id="PTHR31964:SF113">
    <property type="entry name" value="USPA DOMAIN-CONTAINING PROTEIN"/>
    <property type="match status" value="1"/>
</dbReference>
<gene>
    <name evidence="3" type="ORF">HF999_02610</name>
</gene>
<name>A0A846WW90_9ACTN</name>
<organism evidence="3 4">
    <name type="scientific">Tsukamurella spumae</name>
    <dbReference type="NCBI Taxonomy" id="44753"/>
    <lineage>
        <taxon>Bacteria</taxon>
        <taxon>Bacillati</taxon>
        <taxon>Actinomycetota</taxon>
        <taxon>Actinomycetes</taxon>
        <taxon>Mycobacteriales</taxon>
        <taxon>Tsukamurellaceae</taxon>
        <taxon>Tsukamurella</taxon>
    </lineage>
</organism>
<dbReference type="PANTHER" id="PTHR31964">
    <property type="entry name" value="ADENINE NUCLEOTIDE ALPHA HYDROLASES-LIKE SUPERFAMILY PROTEIN"/>
    <property type="match status" value="1"/>
</dbReference>
<feature type="domain" description="UspA" evidence="2">
    <location>
        <begin position="144"/>
        <end position="281"/>
    </location>
</feature>
<reference evidence="3 4" key="1">
    <citation type="submission" date="2020-04" db="EMBL/GenBank/DDBJ databases">
        <title>MicrobeNet Type strains.</title>
        <authorList>
            <person name="Nicholson A.C."/>
        </authorList>
    </citation>
    <scope>NUCLEOTIDE SEQUENCE [LARGE SCALE GENOMIC DNA]</scope>
    <source>
        <strain evidence="3 4">DSM 44113</strain>
    </source>
</reference>
<sequence>MGVDGSDRSLDAVRWAAAEAVRRGKPLVIASAADTAAAALGFNLTASDSFYRYLEGRTDEALAAAKAAARETRPEVEIGTVSGATKPVDLLTSLSENSVLTVVGDTGASGFSRALIGSVAQGVARKVTGPVAVVRGTAAADGAVVVGVDGSEVSATAVRAAFEEASARGVDLIAVHAWTDLPASYAAAYAAAYDIDWEAERTREEAALAENLAGYADEFPDVTVARVVTRGDATAALVHHSEGASLVVVGSHGRGAVGAFLLGSVSGHVIAHSASPVLIVRNPVQS</sequence>
<comment type="caution">
    <text evidence="3">The sequence shown here is derived from an EMBL/GenBank/DDBJ whole genome shotgun (WGS) entry which is preliminary data.</text>
</comment>
<dbReference type="Proteomes" id="UP000582646">
    <property type="component" value="Unassembled WGS sequence"/>
</dbReference>
<evidence type="ECO:0000313" key="4">
    <source>
        <dbReference type="Proteomes" id="UP000582646"/>
    </source>
</evidence>